<reference evidence="1 2" key="1">
    <citation type="submission" date="2019-05" db="EMBL/GenBank/DDBJ databases">
        <title>Another draft genome of Portunus trituberculatus and its Hox gene families provides insights of decapod evolution.</title>
        <authorList>
            <person name="Jeong J.-H."/>
            <person name="Song I."/>
            <person name="Kim S."/>
            <person name="Choi T."/>
            <person name="Kim D."/>
            <person name="Ryu S."/>
            <person name="Kim W."/>
        </authorList>
    </citation>
    <scope>NUCLEOTIDE SEQUENCE [LARGE SCALE GENOMIC DNA]</scope>
    <source>
        <tissue evidence="1">Muscle</tissue>
    </source>
</reference>
<organism evidence="1 2">
    <name type="scientific">Portunus trituberculatus</name>
    <name type="common">Swimming crab</name>
    <name type="synonym">Neptunus trituberculatus</name>
    <dbReference type="NCBI Taxonomy" id="210409"/>
    <lineage>
        <taxon>Eukaryota</taxon>
        <taxon>Metazoa</taxon>
        <taxon>Ecdysozoa</taxon>
        <taxon>Arthropoda</taxon>
        <taxon>Crustacea</taxon>
        <taxon>Multicrustacea</taxon>
        <taxon>Malacostraca</taxon>
        <taxon>Eumalacostraca</taxon>
        <taxon>Eucarida</taxon>
        <taxon>Decapoda</taxon>
        <taxon>Pleocyemata</taxon>
        <taxon>Brachyura</taxon>
        <taxon>Eubrachyura</taxon>
        <taxon>Portunoidea</taxon>
        <taxon>Portunidae</taxon>
        <taxon>Portuninae</taxon>
        <taxon>Portunus</taxon>
    </lineage>
</organism>
<comment type="caution">
    <text evidence="1">The sequence shown here is derived from an EMBL/GenBank/DDBJ whole genome shotgun (WGS) entry which is preliminary data.</text>
</comment>
<name>A0A5B7INE0_PORTR</name>
<proteinExistence type="predicted"/>
<sequence length="82" mass="9784">MKLLEKKKKKVLDFRKGNFEGLREYLQIAWQGQGRFRHVEGREDQRWERGRCEVGVGRREIEVEGEDGLEHGRNPELHRVPT</sequence>
<evidence type="ECO:0000313" key="1">
    <source>
        <dbReference type="EMBL" id="MPC81744.1"/>
    </source>
</evidence>
<dbReference type="EMBL" id="VSRR010057870">
    <property type="protein sequence ID" value="MPC81744.1"/>
    <property type="molecule type" value="Genomic_DNA"/>
</dbReference>
<keyword evidence="2" id="KW-1185">Reference proteome</keyword>
<protein>
    <submittedName>
        <fullName evidence="1">Uncharacterized protein</fullName>
    </submittedName>
</protein>
<gene>
    <name evidence="1" type="ORF">E2C01_076377</name>
</gene>
<dbReference type="AlphaFoldDB" id="A0A5B7INE0"/>
<dbReference type="Proteomes" id="UP000324222">
    <property type="component" value="Unassembled WGS sequence"/>
</dbReference>
<evidence type="ECO:0000313" key="2">
    <source>
        <dbReference type="Proteomes" id="UP000324222"/>
    </source>
</evidence>
<accession>A0A5B7INE0</accession>